<dbReference type="RefSeq" id="WP_398279010.1">
    <property type="nucleotide sequence ID" value="NZ_JBITLV010000003.1"/>
</dbReference>
<comment type="caution">
    <text evidence="6">The sequence shown here is derived from an EMBL/GenBank/DDBJ whole genome shotgun (WGS) entry which is preliminary data.</text>
</comment>
<dbReference type="InterPro" id="IPR036291">
    <property type="entry name" value="NAD(P)-bd_dom_sf"/>
</dbReference>
<dbReference type="CDD" id="cd18126">
    <property type="entry name" value="GAPDH_I_C"/>
    <property type="match status" value="1"/>
</dbReference>
<organism evidence="6 7">
    <name type="scientific">Spongisporangium articulatum</name>
    <dbReference type="NCBI Taxonomy" id="3362603"/>
    <lineage>
        <taxon>Bacteria</taxon>
        <taxon>Bacillati</taxon>
        <taxon>Actinomycetota</taxon>
        <taxon>Actinomycetes</taxon>
        <taxon>Kineosporiales</taxon>
        <taxon>Kineosporiaceae</taxon>
        <taxon>Spongisporangium</taxon>
    </lineage>
</organism>
<evidence type="ECO:0000259" key="5">
    <source>
        <dbReference type="SMART" id="SM00846"/>
    </source>
</evidence>
<dbReference type="CDD" id="cd05214">
    <property type="entry name" value="GAPDH_I_N"/>
    <property type="match status" value="1"/>
</dbReference>
<keyword evidence="7" id="KW-1185">Reference proteome</keyword>
<dbReference type="Pfam" id="PF02800">
    <property type="entry name" value="Gp_dh_C"/>
    <property type="match status" value="1"/>
</dbReference>
<reference evidence="6 7" key="1">
    <citation type="submission" date="2024-10" db="EMBL/GenBank/DDBJ databases">
        <title>The Natural Products Discovery Center: Release of the First 8490 Sequenced Strains for Exploring Actinobacteria Biosynthetic Diversity.</title>
        <authorList>
            <person name="Kalkreuter E."/>
            <person name="Kautsar S.A."/>
            <person name="Yang D."/>
            <person name="Bader C.D."/>
            <person name="Teijaro C.N."/>
            <person name="Fluegel L."/>
            <person name="Davis C.M."/>
            <person name="Simpson J.R."/>
            <person name="Lauterbach L."/>
            <person name="Steele A.D."/>
            <person name="Gui C."/>
            <person name="Meng S."/>
            <person name="Li G."/>
            <person name="Viehrig K."/>
            <person name="Ye F."/>
            <person name="Su P."/>
            <person name="Kiefer A.F."/>
            <person name="Nichols A."/>
            <person name="Cepeda A.J."/>
            <person name="Yan W."/>
            <person name="Fan B."/>
            <person name="Jiang Y."/>
            <person name="Adhikari A."/>
            <person name="Zheng C.-J."/>
            <person name="Schuster L."/>
            <person name="Cowan T.M."/>
            <person name="Smanski M.J."/>
            <person name="Chevrette M.G."/>
            <person name="De Carvalho L.P.S."/>
            <person name="Shen B."/>
        </authorList>
    </citation>
    <scope>NUCLEOTIDE SEQUENCE [LARGE SCALE GENOMIC DNA]</scope>
    <source>
        <strain evidence="6 7">NPDC049639</strain>
    </source>
</reference>
<evidence type="ECO:0000313" key="7">
    <source>
        <dbReference type="Proteomes" id="UP001612915"/>
    </source>
</evidence>
<dbReference type="Proteomes" id="UP001612915">
    <property type="component" value="Unassembled WGS sequence"/>
</dbReference>
<dbReference type="InterPro" id="IPR006424">
    <property type="entry name" value="Glyceraldehyde-3-P_DH_1"/>
</dbReference>
<dbReference type="EMBL" id="JBITLV010000003">
    <property type="protein sequence ID" value="MFI7587397.1"/>
    <property type="molecule type" value="Genomic_DNA"/>
</dbReference>
<dbReference type="Gene3D" id="3.40.50.720">
    <property type="entry name" value="NAD(P)-binding Rossmann-like Domain"/>
    <property type="match status" value="1"/>
</dbReference>
<dbReference type="Gene3D" id="3.30.360.10">
    <property type="entry name" value="Dihydrodipicolinate Reductase, domain 2"/>
    <property type="match status" value="1"/>
</dbReference>
<dbReference type="SUPFAM" id="SSF55347">
    <property type="entry name" value="Glyceraldehyde-3-phosphate dehydrogenase-like, C-terminal domain"/>
    <property type="match status" value="1"/>
</dbReference>
<evidence type="ECO:0000313" key="6">
    <source>
        <dbReference type="EMBL" id="MFI7587397.1"/>
    </source>
</evidence>
<dbReference type="InterPro" id="IPR020828">
    <property type="entry name" value="GlycerAld_3-P_DH_NAD(P)-bd"/>
</dbReference>
<evidence type="ECO:0000256" key="3">
    <source>
        <dbReference type="RuleBase" id="RU000397"/>
    </source>
</evidence>
<protein>
    <submittedName>
        <fullName evidence="6">Type I glyceraldehyde-3-phosphate dehydrogenase</fullName>
    </submittedName>
</protein>
<dbReference type="NCBIfam" id="TIGR01534">
    <property type="entry name" value="GAPDH-I"/>
    <property type="match status" value="1"/>
</dbReference>
<feature type="region of interest" description="Disordered" evidence="4">
    <location>
        <begin position="343"/>
        <end position="366"/>
    </location>
</feature>
<dbReference type="PANTHER" id="PTHR43148">
    <property type="entry name" value="GLYCERALDEHYDE-3-PHOSPHATE DEHYDROGENASE 2"/>
    <property type="match status" value="1"/>
</dbReference>
<evidence type="ECO:0000256" key="4">
    <source>
        <dbReference type="SAM" id="MobiDB-lite"/>
    </source>
</evidence>
<dbReference type="InterPro" id="IPR020829">
    <property type="entry name" value="GlycerAld_3-P_DH_cat"/>
</dbReference>
<proteinExistence type="inferred from homology"/>
<evidence type="ECO:0000256" key="1">
    <source>
        <dbReference type="ARBA" id="ARBA00007406"/>
    </source>
</evidence>
<dbReference type="SUPFAM" id="SSF51735">
    <property type="entry name" value="NAD(P)-binding Rossmann-fold domains"/>
    <property type="match status" value="1"/>
</dbReference>
<gene>
    <name evidence="6" type="primary">gap</name>
    <name evidence="6" type="ORF">ACIB24_10015</name>
</gene>
<dbReference type="PRINTS" id="PR00078">
    <property type="entry name" value="G3PDHDRGNASE"/>
</dbReference>
<accession>A0ABW8AM31</accession>
<evidence type="ECO:0000256" key="2">
    <source>
        <dbReference type="ARBA" id="ARBA00023002"/>
    </source>
</evidence>
<sequence>MTYRVAINGFGRIGRNVLRAGLHRGLLEDGVEIVAVNDLWPVPALAELLRWDSTFGRPPAEVDVVDGGLSVAGHRIPVSAERDPARLPWTELDVDLVIESTGRFRTRAAAAAHLQAGADKVLISAPGKGVDATVVLGVSDDLGVDPRCEIVSAASCTTNCVAPMIDVLHRGFGVRHGFLTTVHAYTNDQSLLDGPHKDPRRARSAAVNMIPTSTGAAKAVGEVIPALAGRLGGVAVRVPVENGSITDLTVQLERDVSVREVNEAFEQAAHLRLSGILRCSHDPLVSRDVIGDSVSCIVDSALTQVDGDLVKVFGWYDNEWGYTNRLLDLVEIYADVLDEPRLGTETEPLETAEAPEAPEAEAAAQS</sequence>
<dbReference type="SMART" id="SM00846">
    <property type="entry name" value="Gp_dh_N"/>
    <property type="match status" value="1"/>
</dbReference>
<keyword evidence="2" id="KW-0560">Oxidoreductase</keyword>
<dbReference type="InterPro" id="IPR020831">
    <property type="entry name" value="GlycerAld/Erythrose_P_DH"/>
</dbReference>
<feature type="compositionally biased region" description="Low complexity" evidence="4">
    <location>
        <begin position="345"/>
        <end position="366"/>
    </location>
</feature>
<dbReference type="Pfam" id="PF00044">
    <property type="entry name" value="Gp_dh_N"/>
    <property type="match status" value="1"/>
</dbReference>
<feature type="domain" description="Glyceraldehyde 3-phosphate dehydrogenase NAD(P) binding" evidence="5">
    <location>
        <begin position="3"/>
        <end position="156"/>
    </location>
</feature>
<comment type="similarity">
    <text evidence="1 3">Belongs to the glyceraldehyde-3-phosphate dehydrogenase family.</text>
</comment>
<dbReference type="PIRSF" id="PIRSF000149">
    <property type="entry name" value="GAP_DH"/>
    <property type="match status" value="1"/>
</dbReference>
<name>A0ABW8AM31_9ACTN</name>